<reference evidence="6 7" key="1">
    <citation type="submission" date="2024-09" db="EMBL/GenBank/DDBJ databases">
        <authorList>
            <person name="Sun Q."/>
            <person name="Mori K."/>
        </authorList>
    </citation>
    <scope>NUCLEOTIDE SEQUENCE [LARGE SCALE GENOMIC DNA]</scope>
    <source>
        <strain evidence="6 7">JCM 6917</strain>
    </source>
</reference>
<evidence type="ECO:0000256" key="5">
    <source>
        <dbReference type="SAM" id="MobiDB-lite"/>
    </source>
</evidence>
<name>A0ABV5N489_9ACTN</name>
<proteinExistence type="predicted"/>
<dbReference type="PANTHER" id="PTHR33841:SF1">
    <property type="entry name" value="DNA METHYLTRANSFERASE A"/>
    <property type="match status" value="1"/>
</dbReference>
<dbReference type="RefSeq" id="WP_381347932.1">
    <property type="nucleotide sequence ID" value="NZ_JBHMCY010000039.1"/>
</dbReference>
<accession>A0ABV5N489</accession>
<evidence type="ECO:0000256" key="3">
    <source>
        <dbReference type="ARBA" id="ARBA00022679"/>
    </source>
</evidence>
<sequence length="1719" mass="191934">MTYDSLVNRGDYFSAHYLAEVLPKDLKSGLLQKWKEREEAARPPADHDGGTDEETSAAPTPGRTELPVTPRAGLRALRRDYFRARSSFALPEDEDGIITVRDADDDALTYEKPEWRERVRALNAEVLRALGYDAKPRVLSVERAGRAYEVPVAHAEKGLVALDCGWAAEPDAALDPKGRGRLLEPVPLDGPDPVETGSKLAAFVFACEEPPRYVLLLGGGVIVLADRAVWGEGRYLGVSLDTALQRNDTRAGGELDTVAALFGADSLRTPEEGGENPLAELVGKSAKHAVGVSSELRDGLRKSVELIANEVLQRLREQGVRPEDIAELSDGRQLTRESLRYLYRILFLLYAEARPELGILPADYPEYQQGYGLGRLGELVAEREPVSDTARKGFYLYESLDLLFRKVQDGYRTRRTHGVDATHADAADARISEDVGLRFEPLHSKLFEREAIRLIGADSLPDPRYDSDEALARGEAVRYLDTRLRNATLHQVLHSLMITQGKRGERGGFISYAQLGINQLGAVYEGLMSYSGFIAGEELYEVAKHGDPKDGSWLVPKSKIADYDDSVFVRRRDRLTGEELRVRYAPGSFVYRLSGRDRQTSASYYTPESLTRVTVQLALQQLLTETTEAKELLEWRICEPALGSGAFLNEAINQVAAEYLRRRQAELGESIDTEQYAVELQKAKAYIALHNSFGVDLNETAVELAEVSLWLNTMHPGMEAPWFGLHLRRGNSLIGGRREVYAAERLKKGGWLGTTPERFPLAEAVAGASLPEGAVHHFLLPAKEWGAVAAEKEAKALAPAEAKALGAWRKAVTKSPTAKQTARLQGLARRAEYLWELVVRRLELSERDISRDIRVWGAEDDWLRRPKAAVQRDAILADLQAEDTPYWRLKTLMDTWCALWFWPVQNAALLDGTDERYARAEALAARAAELEAVGVGGGTESGGDDVLLAWEADALPGFTAEPQQMTLTRDSVSRRRTGRRKGQIKGERRDVIALADLEDWIDFAEALLGTQDVPEESLVSTFEDLDDLSRYEDELPEWMGMDRFQLLEERFLWAGAARDVAKTQGFFHWELEFAQVFARGGFELQVGNPPWVRPRWHEDVILAELEPWFVLAEKPSAAEWRLRKEEVLATCTDGQNFLLNELTTHAGAVSTLVSTTTYPLLAGTQGDLYRAFMVRVWQQIAPHGSAGMIHPDTHFGGVHEGVIRAAAYCHLRVHAHFVNSANWAFEDLYRAWEFGLHIYGTPQEPDFLHVSELRDAQTLPDSLTHEGQGHAPGIKHNGSWDIRPHRERLVHVDTALLAGWQALTGSTGSAAQTPLLYPVLLGEQGAIEALASHPSTLDDYRPMISRGYDETKAKKDGLIRWGNQPVSKLADVILQGPHFASALPFSKQPRIPCRSNRDWDFLVPTELPVGCIPVTNLVRATDEATYLANQDPWTGKPFTTFFRLAWRRMIPFNTSRSLQAALIPPGPAHIHAVQSLALANNRLTALNAGFWASLPLDYLLRITGRSDLTPASAKQMPAPDPEHPLVPALLLRTLRLSALTDHYAPLWSELFDPRWAGYEDWASPYWPNLKPLAAGLNPTWEYSTPLRTEHERRAAHVELDALVSVWLGITADQLAAIFKSRYPQLYDYESATWFDANGRKIAADFNTYGHGQTKQDYLDLMAHLEDPEHTPPPEGYQPPFYKADREAEMRTAHAHFQARLDAEIAAGRWTPPVRKKAKA</sequence>
<dbReference type="InterPro" id="IPR029063">
    <property type="entry name" value="SAM-dependent_MTases_sf"/>
</dbReference>
<evidence type="ECO:0000256" key="2">
    <source>
        <dbReference type="ARBA" id="ARBA00022603"/>
    </source>
</evidence>
<dbReference type="EMBL" id="JBHMCY010000039">
    <property type="protein sequence ID" value="MFB9465102.1"/>
    <property type="molecule type" value="Genomic_DNA"/>
</dbReference>
<gene>
    <name evidence="6" type="ORF">ACFF45_20880</name>
</gene>
<evidence type="ECO:0000256" key="1">
    <source>
        <dbReference type="ARBA" id="ARBA00011900"/>
    </source>
</evidence>
<dbReference type="InterPro" id="IPR050953">
    <property type="entry name" value="N4_N6_ade-DNA_methylase"/>
</dbReference>
<evidence type="ECO:0000313" key="7">
    <source>
        <dbReference type="Proteomes" id="UP001589709"/>
    </source>
</evidence>
<comment type="catalytic activity">
    <reaction evidence="4">
        <text>a 2'-deoxyadenosine in DNA + S-adenosyl-L-methionine = an N(6)-methyl-2'-deoxyadenosine in DNA + S-adenosyl-L-homocysteine + H(+)</text>
        <dbReference type="Rhea" id="RHEA:15197"/>
        <dbReference type="Rhea" id="RHEA-COMP:12418"/>
        <dbReference type="Rhea" id="RHEA-COMP:12419"/>
        <dbReference type="ChEBI" id="CHEBI:15378"/>
        <dbReference type="ChEBI" id="CHEBI:57856"/>
        <dbReference type="ChEBI" id="CHEBI:59789"/>
        <dbReference type="ChEBI" id="CHEBI:90615"/>
        <dbReference type="ChEBI" id="CHEBI:90616"/>
        <dbReference type="EC" id="2.1.1.72"/>
    </reaction>
</comment>
<evidence type="ECO:0000313" key="6">
    <source>
        <dbReference type="EMBL" id="MFB9465102.1"/>
    </source>
</evidence>
<dbReference type="Gene3D" id="3.40.50.150">
    <property type="entry name" value="Vaccinia Virus protein VP39"/>
    <property type="match status" value="2"/>
</dbReference>
<dbReference type="PANTHER" id="PTHR33841">
    <property type="entry name" value="DNA METHYLTRANSFERASE YEEA-RELATED"/>
    <property type="match status" value="1"/>
</dbReference>
<feature type="compositionally biased region" description="Basic and acidic residues" evidence="5">
    <location>
        <begin position="36"/>
        <end position="50"/>
    </location>
</feature>
<dbReference type="SUPFAM" id="SSF53335">
    <property type="entry name" value="S-adenosyl-L-methionine-dependent methyltransferases"/>
    <property type="match status" value="1"/>
</dbReference>
<dbReference type="Proteomes" id="UP001589709">
    <property type="component" value="Unassembled WGS sequence"/>
</dbReference>
<protein>
    <recommendedName>
        <fullName evidence="1">site-specific DNA-methyltransferase (adenine-specific)</fullName>
        <ecNumber evidence="1">2.1.1.72</ecNumber>
    </recommendedName>
</protein>
<dbReference type="GO" id="GO:0008168">
    <property type="term" value="F:methyltransferase activity"/>
    <property type="evidence" value="ECO:0007669"/>
    <property type="project" value="UniProtKB-KW"/>
</dbReference>
<feature type="region of interest" description="Disordered" evidence="5">
    <location>
        <begin position="36"/>
        <end position="70"/>
    </location>
</feature>
<comment type="caution">
    <text evidence="6">The sequence shown here is derived from an EMBL/GenBank/DDBJ whole genome shotgun (WGS) entry which is preliminary data.</text>
</comment>
<keyword evidence="3" id="KW-0808">Transferase</keyword>
<keyword evidence="7" id="KW-1185">Reference proteome</keyword>
<evidence type="ECO:0000256" key="4">
    <source>
        <dbReference type="ARBA" id="ARBA00047942"/>
    </source>
</evidence>
<organism evidence="6 7">
    <name type="scientific">Streptomyces cinereospinus</name>
    <dbReference type="NCBI Taxonomy" id="285561"/>
    <lineage>
        <taxon>Bacteria</taxon>
        <taxon>Bacillati</taxon>
        <taxon>Actinomycetota</taxon>
        <taxon>Actinomycetes</taxon>
        <taxon>Kitasatosporales</taxon>
        <taxon>Streptomycetaceae</taxon>
        <taxon>Streptomyces</taxon>
    </lineage>
</organism>
<dbReference type="EC" id="2.1.1.72" evidence="1"/>
<keyword evidence="2 6" id="KW-0489">Methyltransferase</keyword>
<dbReference type="GO" id="GO:0032259">
    <property type="term" value="P:methylation"/>
    <property type="evidence" value="ECO:0007669"/>
    <property type="project" value="UniProtKB-KW"/>
</dbReference>